<name>A0A977PWR8_9CYAN</name>
<dbReference type="Pfam" id="PF13545">
    <property type="entry name" value="HTH_Crp_2"/>
    <property type="match status" value="1"/>
</dbReference>
<evidence type="ECO:0000313" key="5">
    <source>
        <dbReference type="EMBL" id="UXE62351.1"/>
    </source>
</evidence>
<dbReference type="SUPFAM" id="SSF51206">
    <property type="entry name" value="cAMP-binding domain-like"/>
    <property type="match status" value="1"/>
</dbReference>
<accession>A0A977PWR8</accession>
<evidence type="ECO:0000256" key="2">
    <source>
        <dbReference type="ARBA" id="ARBA00023125"/>
    </source>
</evidence>
<dbReference type="EMBL" id="CP073041">
    <property type="protein sequence ID" value="UXE62351.1"/>
    <property type="molecule type" value="Genomic_DNA"/>
</dbReference>
<reference evidence="5" key="1">
    <citation type="submission" date="2021-04" db="EMBL/GenBank/DDBJ databases">
        <title>Genome sequence of Woronichinia naegeliana from Washington state freshwater lake bloom.</title>
        <authorList>
            <person name="Dreher T.W."/>
        </authorList>
    </citation>
    <scope>NUCLEOTIDE SEQUENCE</scope>
    <source>
        <strain evidence="5">WA131</strain>
    </source>
</reference>
<dbReference type="Gene3D" id="2.60.120.10">
    <property type="entry name" value="Jelly Rolls"/>
    <property type="match status" value="1"/>
</dbReference>
<dbReference type="GO" id="GO:0003677">
    <property type="term" value="F:DNA binding"/>
    <property type="evidence" value="ECO:0007669"/>
    <property type="project" value="UniProtKB-KW"/>
</dbReference>
<dbReference type="PROSITE" id="PS51063">
    <property type="entry name" value="HTH_CRP_2"/>
    <property type="match status" value="1"/>
</dbReference>
<evidence type="ECO:0000256" key="3">
    <source>
        <dbReference type="ARBA" id="ARBA00023163"/>
    </source>
</evidence>
<dbReference type="Proteomes" id="UP001065613">
    <property type="component" value="Chromosome"/>
</dbReference>
<dbReference type="PROSITE" id="PS00042">
    <property type="entry name" value="HTH_CRP_1"/>
    <property type="match status" value="1"/>
</dbReference>
<gene>
    <name evidence="5" type="ORF">KA717_06020</name>
</gene>
<dbReference type="InterPro" id="IPR018335">
    <property type="entry name" value="Tscrpt_reg_HTH_Crp-type_CS"/>
</dbReference>
<dbReference type="InterPro" id="IPR012318">
    <property type="entry name" value="HTH_CRP"/>
</dbReference>
<feature type="domain" description="HTH crp-type" evidence="4">
    <location>
        <begin position="136"/>
        <end position="209"/>
    </location>
</feature>
<protein>
    <submittedName>
        <fullName evidence="5">Crp/Fnr family transcriptional regulator</fullName>
    </submittedName>
</protein>
<keyword evidence="3" id="KW-0804">Transcription</keyword>
<organism evidence="5">
    <name type="scientific">Woronichinia naegeliana WA131</name>
    <dbReference type="NCBI Taxonomy" id="2824559"/>
    <lineage>
        <taxon>Bacteria</taxon>
        <taxon>Bacillati</taxon>
        <taxon>Cyanobacteriota</taxon>
        <taxon>Cyanophyceae</taxon>
        <taxon>Synechococcales</taxon>
        <taxon>Coelosphaeriaceae</taxon>
        <taxon>Woronichinia</taxon>
    </lineage>
</organism>
<dbReference type="InterPro" id="IPR014710">
    <property type="entry name" value="RmlC-like_jellyroll"/>
</dbReference>
<dbReference type="InterPro" id="IPR018490">
    <property type="entry name" value="cNMP-bd_dom_sf"/>
</dbReference>
<dbReference type="AlphaFoldDB" id="A0A977PWR8"/>
<dbReference type="SUPFAM" id="SSF46785">
    <property type="entry name" value="Winged helix' DNA-binding domain"/>
    <property type="match status" value="1"/>
</dbReference>
<dbReference type="CDD" id="cd00092">
    <property type="entry name" value="HTH_CRP"/>
    <property type="match status" value="1"/>
</dbReference>
<evidence type="ECO:0000256" key="1">
    <source>
        <dbReference type="ARBA" id="ARBA00023015"/>
    </source>
</evidence>
<keyword evidence="1" id="KW-0805">Transcription regulation</keyword>
<evidence type="ECO:0000259" key="4">
    <source>
        <dbReference type="PROSITE" id="PS51063"/>
    </source>
</evidence>
<keyword evidence="2" id="KW-0238">DNA-binding</keyword>
<sequence length="210" mass="23783">MPSVPSPMLTYSPSDSLLAQDGLENRRLHFYDRGDSIPLSAEGLWQVYRGIVQMSQLSINGDEILLGWSHPSTFFGLWLSLSQLETYQAKALSDVYLRWYPIAEIEATPKLSQWVLTQVVRRLHQTETLLAIAGLKRVDERLEELLKLLSQEMGQPIAEGIRISVRLTHQMLANAIGTTRVTITRLLGDLQIKGRISFDGDRHLVIHPKL</sequence>
<dbReference type="SMART" id="SM00419">
    <property type="entry name" value="HTH_CRP"/>
    <property type="match status" value="1"/>
</dbReference>
<proteinExistence type="predicted"/>
<dbReference type="KEGG" id="wna:KA717_06020"/>
<dbReference type="GO" id="GO:0003700">
    <property type="term" value="F:DNA-binding transcription factor activity"/>
    <property type="evidence" value="ECO:0007669"/>
    <property type="project" value="InterPro"/>
</dbReference>
<dbReference type="InterPro" id="IPR036390">
    <property type="entry name" value="WH_DNA-bd_sf"/>
</dbReference>